<dbReference type="GO" id="GO:0004476">
    <property type="term" value="F:mannose-6-phosphate isomerase activity"/>
    <property type="evidence" value="ECO:0007669"/>
    <property type="project" value="UniProtKB-EC"/>
</dbReference>
<protein>
    <submittedName>
        <fullName evidence="3">Mannose-6-phosphate isomerase</fullName>
        <ecNumber evidence="3">5.3.1.8</ecNumber>
    </submittedName>
</protein>
<accession>F6F0M7</accession>
<dbReference type="KEGG" id="sch:Sphch_2706"/>
<sequence length="386" mass="43979">MTGIEKALSKRQELFEWIRLQVYPLWSKIGVDHIEGGFFEKIDALGCPLHDPRRARVVGRQLYSFSHASNLGWDGSAEEIISNGLRFLAKYDNEEGGIHSVIEANGRVVRAEFDLYDYAFVLFGLAAVVEAYPSTAHLELRADSLLNHIYKRWKHPIAGFEEANPRTLPLKANPHMHMLESCLAWENVAPDNEKWSQLADEIVQLALDRFICPKTGALREFYDADWNPIPGEFGRIVEPGHQCEWAWLLARWGRSRRSNAAITTAKMLVVTAEKYGTDSQRGVMFNELNEDMSVRDQAARLWPQTERIKGWLTLYHLAENASDQDHALDRVCNAIDGLLQFRRPDLSGAYFDRLEVDGSFREEAAPASSLYHIICAARELQTMLTF</sequence>
<organism evidence="3 4">
    <name type="scientific">Sphingobium chlorophenolicum L-1</name>
    <dbReference type="NCBI Taxonomy" id="690566"/>
    <lineage>
        <taxon>Bacteria</taxon>
        <taxon>Pseudomonadati</taxon>
        <taxon>Pseudomonadota</taxon>
        <taxon>Alphaproteobacteria</taxon>
        <taxon>Sphingomonadales</taxon>
        <taxon>Sphingomonadaceae</taxon>
        <taxon>Sphingobium</taxon>
    </lineage>
</organism>
<dbReference type="AlphaFoldDB" id="F6F0M7"/>
<dbReference type="RefSeq" id="WP_013848585.1">
    <property type="nucleotide sequence ID" value="NC_015593.1"/>
</dbReference>
<dbReference type="InterPro" id="IPR008928">
    <property type="entry name" value="6-hairpin_glycosidase_sf"/>
</dbReference>
<dbReference type="SUPFAM" id="SSF48208">
    <property type="entry name" value="Six-hairpin glycosidases"/>
    <property type="match status" value="1"/>
</dbReference>
<proteinExistence type="inferred from homology"/>
<dbReference type="InterPro" id="IPR012341">
    <property type="entry name" value="6hp_glycosidase-like_sf"/>
</dbReference>
<dbReference type="Gene3D" id="1.50.10.10">
    <property type="match status" value="1"/>
</dbReference>
<keyword evidence="4" id="KW-1185">Reference proteome</keyword>
<dbReference type="PANTHER" id="PTHR15108">
    <property type="entry name" value="N-ACYLGLUCOSAMINE-2-EPIMERASE"/>
    <property type="match status" value="1"/>
</dbReference>
<dbReference type="HOGENOM" id="CLU_046651_1_0_5"/>
<evidence type="ECO:0000313" key="3">
    <source>
        <dbReference type="EMBL" id="AEG50349.1"/>
    </source>
</evidence>
<dbReference type="GO" id="GO:0005975">
    <property type="term" value="P:carbohydrate metabolic process"/>
    <property type="evidence" value="ECO:0007669"/>
    <property type="project" value="InterPro"/>
</dbReference>
<dbReference type="EMBL" id="CP002798">
    <property type="protein sequence ID" value="AEG50349.1"/>
    <property type="molecule type" value="Genomic_DNA"/>
</dbReference>
<dbReference type="Pfam" id="PF07221">
    <property type="entry name" value="GlcNAc_2-epim"/>
    <property type="match status" value="1"/>
</dbReference>
<comment type="similarity">
    <text evidence="1">Belongs to the N-acylglucosamine 2-epimerase family.</text>
</comment>
<evidence type="ECO:0000313" key="4">
    <source>
        <dbReference type="Proteomes" id="UP000007150"/>
    </source>
</evidence>
<dbReference type="Proteomes" id="UP000007150">
    <property type="component" value="Chromosome 1"/>
</dbReference>
<dbReference type="InterPro" id="IPR010819">
    <property type="entry name" value="AGE/CE"/>
</dbReference>
<dbReference type="STRING" id="690566.Sphch_2706"/>
<evidence type="ECO:0000256" key="2">
    <source>
        <dbReference type="ARBA" id="ARBA00023235"/>
    </source>
</evidence>
<gene>
    <name evidence="3" type="ORF">Sphch_2706</name>
</gene>
<reference evidence="3 4" key="1">
    <citation type="submission" date="2011-05" db="EMBL/GenBank/DDBJ databases">
        <title>Complete sequence of chromosome 1 of Sphingobium chlorophenolicum L-1.</title>
        <authorList>
            <consortium name="US DOE Joint Genome Institute"/>
            <person name="Lucas S."/>
            <person name="Han J."/>
            <person name="Lapidus A."/>
            <person name="Cheng J.-F."/>
            <person name="Goodwin L."/>
            <person name="Pitluck S."/>
            <person name="Peters L."/>
            <person name="Daligault H."/>
            <person name="Han C."/>
            <person name="Tapia R."/>
            <person name="Land M."/>
            <person name="Hauser L."/>
            <person name="Kyrpides N."/>
            <person name="Ivanova N."/>
            <person name="Pagani I."/>
            <person name="Turner P."/>
            <person name="Copley S."/>
            <person name="Woyke T."/>
        </authorList>
    </citation>
    <scope>NUCLEOTIDE SEQUENCE [LARGE SCALE GENOMIC DNA]</scope>
    <source>
        <strain evidence="3 4">L-1</strain>
    </source>
</reference>
<keyword evidence="2 3" id="KW-0413">Isomerase</keyword>
<evidence type="ECO:0000256" key="1">
    <source>
        <dbReference type="ARBA" id="ARBA00008558"/>
    </source>
</evidence>
<dbReference type="EC" id="5.3.1.8" evidence="3"/>
<name>F6F0M7_SPHCR</name>